<name>A0A914P5M8_9BILA</name>
<evidence type="ECO:0000313" key="2">
    <source>
        <dbReference type="WBParaSite" id="PDA_v2.g12659.t1"/>
    </source>
</evidence>
<keyword evidence="1" id="KW-1185">Reference proteome</keyword>
<dbReference type="InterPro" id="IPR036249">
    <property type="entry name" value="Thioredoxin-like_sf"/>
</dbReference>
<evidence type="ECO:0000313" key="1">
    <source>
        <dbReference type="Proteomes" id="UP000887578"/>
    </source>
</evidence>
<dbReference type="Proteomes" id="UP000887578">
    <property type="component" value="Unplaced"/>
</dbReference>
<accession>A0A914P5M8</accession>
<protein>
    <submittedName>
        <fullName evidence="2">Ribosomal protein/NADH dehydrogenase domain-containing protein</fullName>
    </submittedName>
</protein>
<reference evidence="2" key="1">
    <citation type="submission" date="2022-11" db="UniProtKB">
        <authorList>
            <consortium name="WormBaseParasite"/>
        </authorList>
    </citation>
    <scope>IDENTIFICATION</scope>
</reference>
<dbReference type="WBParaSite" id="PDA_v2.g12659.t1">
    <property type="protein sequence ID" value="PDA_v2.g12659.t1"/>
    <property type="gene ID" value="PDA_v2.g12659"/>
</dbReference>
<proteinExistence type="predicted"/>
<dbReference type="AlphaFoldDB" id="A0A914P5M8"/>
<sequence length="172" mass="20560">MLNKKVHRYLMSTQNGYTAKLIKFCPNFRSLRLTWTAYAPKSAGMEEFVDEYLPVIRENNPQIRYFLERSHKDWDPWIIGEYEWIRNRKRQVVSKTKDQILALIEEMAIGGDYRSGQKRRVQTRLPRGQELWDTETMGHDVFKVYSKWKADPEDPDAITVETHPHFVHRKMS</sequence>
<dbReference type="Gene3D" id="3.40.30.10">
    <property type="entry name" value="Glutaredoxin"/>
    <property type="match status" value="1"/>
</dbReference>
<organism evidence="1 2">
    <name type="scientific">Panagrolaimus davidi</name>
    <dbReference type="NCBI Taxonomy" id="227884"/>
    <lineage>
        <taxon>Eukaryota</taxon>
        <taxon>Metazoa</taxon>
        <taxon>Ecdysozoa</taxon>
        <taxon>Nematoda</taxon>
        <taxon>Chromadorea</taxon>
        <taxon>Rhabditida</taxon>
        <taxon>Tylenchina</taxon>
        <taxon>Panagrolaimomorpha</taxon>
        <taxon>Panagrolaimoidea</taxon>
        <taxon>Panagrolaimidae</taxon>
        <taxon>Panagrolaimus</taxon>
    </lineage>
</organism>
<dbReference type="SUPFAM" id="SSF52833">
    <property type="entry name" value="Thioredoxin-like"/>
    <property type="match status" value="1"/>
</dbReference>